<feature type="compositionally biased region" description="Gly residues" evidence="1">
    <location>
        <begin position="38"/>
        <end position="48"/>
    </location>
</feature>
<protein>
    <recommendedName>
        <fullName evidence="4">S-adenosylmethionine-dependent methyltransferase-like protein</fullName>
    </recommendedName>
</protein>
<feature type="compositionally biased region" description="Polar residues" evidence="1">
    <location>
        <begin position="606"/>
        <end position="621"/>
    </location>
</feature>
<feature type="compositionally biased region" description="Polar residues" evidence="1">
    <location>
        <begin position="192"/>
        <end position="213"/>
    </location>
</feature>
<feature type="region of interest" description="Disordered" evidence="1">
    <location>
        <begin position="1"/>
        <end position="303"/>
    </location>
</feature>
<feature type="compositionally biased region" description="Acidic residues" evidence="1">
    <location>
        <begin position="927"/>
        <end position="937"/>
    </location>
</feature>
<feature type="compositionally biased region" description="Polar residues" evidence="1">
    <location>
        <begin position="468"/>
        <end position="497"/>
    </location>
</feature>
<dbReference type="EMBL" id="MPSH01000013">
    <property type="protein sequence ID" value="PNH32126.1"/>
    <property type="molecule type" value="Genomic_DNA"/>
</dbReference>
<name>A0AA44WIJ9_VERDA</name>
<feature type="compositionally biased region" description="Basic and acidic residues" evidence="1">
    <location>
        <begin position="938"/>
        <end position="952"/>
    </location>
</feature>
<feature type="compositionally biased region" description="Low complexity" evidence="1">
    <location>
        <begin position="325"/>
        <end position="340"/>
    </location>
</feature>
<accession>A0AA44WIJ9</accession>
<sequence length="1024" mass="109606">MPVFGRIGRHSNRSQNALATAPEPSPLPASASPSGPGTASGAGQGVGPGPGPGPGPGQLPGGSVPSSSSSTTAGPGVGPVAGGHNLNLSVPASAAPSSAPPSATSSSLSAASGASPQQQQQQQQQQQAAAGAINTNNNLNHRNIISTSTVTTPSSGSNTANLRHSASPTAVFSQSEALDRAIQQQQQQQQQALSHDYNNPATASPHRGSSQLHNPAPVPGQAPPGAFDPRFRNQDFSDSVSRSQSQRYSTTAPLQVHPHYGVASNSVDDLQSTLHPAGPGGLSQDQGHAPPAPAPAAQPEKRSTRRLIKNILTGSGRDHHHHHQQQSSLSQPPQSAQAQPYDNTGGLARRPSKRVSNPPSIRTGPSQLSQVSLDQPSDWAPPVVQTQPSPLQGYGEAENQYFGHSSNRDTFAQTPQDANTRNSVRYVSSDLESSPYEDSAYQQQQHQQQHHSAQQQPLQQQGLPLLQTSPDQQDQYGQAAFDSSPQQQHYQRTSQAHEQYPGGPPPIFTDSGHLSTNSRQQNPETSSQLSHESPIADLDARSGTYSNQHSPAVHYASHQATDSPVTLLPPNHQQREMAPGASRRQQDSEKSLRGQSEAQAGAPPNYRQSQPPMPTGSSTTGQGAGLRAIPGPERQPTFDSQSGDQGRNSPQPTNVDRDAADPDKFKELLFKYKNVKRLYFDGKSQIENLGSQIEQLQNAVANQRITQSRTALDDSEYLTRFNRLNGAINNLSFNIRKDWKSVPQWLDRYVSSDALKTGRQEMTAVGRAVITRWIVEEIFNKCFHPGLSPGLSQQLKEIELSIRRNSYTMNAREEFDALTAKIVSWRMATLEGLQRTLNSPESEENRAHWTNLNTAKLTTQLYQYLAEPPPPGVDGSASMIVELAVGIAANMPLESRDVAITYPLPGDAVNVDLMDVEKTGLPPVETASDDAEDDETDTKEKTGGKGRTEKSRSGMFSAFLGGGGGSSSTSSFPPRKSSLASSTDAPVSSALPPKDSNKVRFAAFLAVEVRGRQVLTKAPVWTLG</sequence>
<feature type="compositionally biased region" description="Polar residues" evidence="1">
    <location>
        <begin position="263"/>
        <end position="274"/>
    </location>
</feature>
<feature type="compositionally biased region" description="Polar residues" evidence="1">
    <location>
        <begin position="354"/>
        <end position="375"/>
    </location>
</feature>
<feature type="compositionally biased region" description="Low complexity" evidence="1">
    <location>
        <begin position="442"/>
        <end position="467"/>
    </location>
</feature>
<gene>
    <name evidence="2" type="ORF">BJF96_g4542</name>
</gene>
<feature type="compositionally biased region" description="Polar residues" evidence="1">
    <location>
        <begin position="402"/>
        <end position="432"/>
    </location>
</feature>
<evidence type="ECO:0008006" key="4">
    <source>
        <dbReference type="Google" id="ProtNLM"/>
    </source>
</evidence>
<organism evidence="2 3">
    <name type="scientific">Verticillium dahliae</name>
    <name type="common">Verticillium wilt</name>
    <dbReference type="NCBI Taxonomy" id="27337"/>
    <lineage>
        <taxon>Eukaryota</taxon>
        <taxon>Fungi</taxon>
        <taxon>Dikarya</taxon>
        <taxon>Ascomycota</taxon>
        <taxon>Pezizomycotina</taxon>
        <taxon>Sordariomycetes</taxon>
        <taxon>Hypocreomycetidae</taxon>
        <taxon>Glomerellales</taxon>
        <taxon>Plectosphaerellaceae</taxon>
        <taxon>Verticillium</taxon>
    </lineage>
</organism>
<feature type="compositionally biased region" description="Polar residues" evidence="1">
    <location>
        <begin position="236"/>
        <end position="253"/>
    </location>
</feature>
<feature type="compositionally biased region" description="Low complexity" evidence="1">
    <location>
        <begin position="17"/>
        <end position="37"/>
    </location>
</feature>
<dbReference type="OMA" id="REVHIEY"/>
<reference evidence="2 3" key="1">
    <citation type="submission" date="2017-12" db="EMBL/GenBank/DDBJ databases">
        <title>Comparative genomics yields insights into virulence evolution of Verticillium dahliae.</title>
        <authorList>
            <person name="Fan R."/>
            <person name="Armitage A.D."/>
            <person name="Cascant-Lopez E."/>
            <person name="Sobczyk M."/>
            <person name="Cockerton H.M."/>
            <person name="Harrison R.J."/>
        </authorList>
    </citation>
    <scope>NUCLEOTIDE SEQUENCE [LARGE SCALE GENOMIC DNA]</scope>
    <source>
        <strain evidence="2 3">12008</strain>
    </source>
</reference>
<evidence type="ECO:0000313" key="2">
    <source>
        <dbReference type="EMBL" id="PNH32126.1"/>
    </source>
</evidence>
<evidence type="ECO:0000256" key="1">
    <source>
        <dbReference type="SAM" id="MobiDB-lite"/>
    </source>
</evidence>
<dbReference type="Proteomes" id="UP000236305">
    <property type="component" value="Unassembled WGS sequence"/>
</dbReference>
<dbReference type="AlphaFoldDB" id="A0AA44WIJ9"/>
<comment type="caution">
    <text evidence="2">The sequence shown here is derived from an EMBL/GenBank/DDBJ whole genome shotgun (WGS) entry which is preliminary data.</text>
</comment>
<feature type="region of interest" description="Disordered" evidence="1">
    <location>
        <begin position="315"/>
        <end position="661"/>
    </location>
</feature>
<evidence type="ECO:0000313" key="3">
    <source>
        <dbReference type="Proteomes" id="UP000236305"/>
    </source>
</evidence>
<feature type="compositionally biased region" description="Polar residues" evidence="1">
    <location>
        <begin position="637"/>
        <end position="654"/>
    </location>
</feature>
<feature type="region of interest" description="Disordered" evidence="1">
    <location>
        <begin position="921"/>
        <end position="994"/>
    </location>
</feature>
<proteinExistence type="predicted"/>
<feature type="compositionally biased region" description="Low complexity" evidence="1">
    <location>
        <begin position="89"/>
        <end position="159"/>
    </location>
</feature>
<feature type="compositionally biased region" description="Polar residues" evidence="1">
    <location>
        <begin position="160"/>
        <end position="176"/>
    </location>
</feature>
<feature type="compositionally biased region" description="Low complexity" evidence="1">
    <location>
        <begin position="61"/>
        <end position="74"/>
    </location>
</feature>
<feature type="compositionally biased region" description="Polar residues" evidence="1">
    <location>
        <begin position="512"/>
        <end position="531"/>
    </location>
</feature>